<dbReference type="GO" id="GO:0005524">
    <property type="term" value="F:ATP binding"/>
    <property type="evidence" value="ECO:0007669"/>
    <property type="project" value="UniProtKB-KW"/>
</dbReference>
<dbReference type="EC" id="3.6.4.12" evidence="1"/>
<sequence>SASKMQNMQIAKNKEFAKYDYDAHLQILKEFVAKLRSENKLEDKPTVEIFLDDLITFNPEFAQIFLENVQRYTQLMQQALLPEELAQIPERVSRSIQLKLIAPSQLQPIAFRDVNPQKIGKLVKFNSTCTFVSQTIPECAVASFFCERCNSAQHIIVINDAFKPMKMCPQCEEFKQPLVFAGHLSKFNQVKVLVIQEQPDEIPPGATPRVLSCIYKTLPDESASFSVRPGDKLQLTGYLLPTPMQNSVYKLDQIFQIENFSLLNQQTQQIQKSKLKLNKLSGEQLLNKLIKSFAPTIFGNEMPKLACLCSLVGGCAAFSTDISIRANVNLLLIGDPGVSKSQLLKFTSMLSQRGIYISGRGASGAGLTAAVVKIPGMTGFSLEPGALILADSGVCCIDEFDKLLEEDRTAIYEVLEQQTISISKAGINASLNARTTVVSAANPRYSKWDDTKSLKENIDLPEALISRFDLVYVMRDFPDDEKDLQLAEFVAQGHLVQKQDDEVLNLQELKFYLEQCQKVMPKLKPELINRFVDNYVSDRCEKDLATPRALLSQVRLAQAIAKLRLSEYVEEFDIDMARQLIKASEESAVGQKLGEISRKQEPQTASSVVKKLLKENGAMTLKELIKKAKEKGIVAEQVEKVIDRLFQIGAIKEGDDGWELQ</sequence>
<dbReference type="Pfam" id="PF17207">
    <property type="entry name" value="MCM_OB"/>
    <property type="match status" value="1"/>
</dbReference>
<name>A0A146KD50_9EUKA</name>
<dbReference type="GO" id="GO:0006271">
    <property type="term" value="P:DNA strand elongation involved in DNA replication"/>
    <property type="evidence" value="ECO:0007669"/>
    <property type="project" value="TreeGrafter"/>
</dbReference>
<dbReference type="GO" id="GO:0003697">
    <property type="term" value="F:single-stranded DNA binding"/>
    <property type="evidence" value="ECO:0007669"/>
    <property type="project" value="TreeGrafter"/>
</dbReference>
<evidence type="ECO:0000313" key="7">
    <source>
        <dbReference type="EMBL" id="JAP94683.1"/>
    </source>
</evidence>
<keyword evidence="2 5" id="KW-0547">Nucleotide-binding</keyword>
<keyword evidence="4 5" id="KW-0238">DNA-binding</keyword>
<dbReference type="GO" id="GO:0017116">
    <property type="term" value="F:single-stranded DNA helicase activity"/>
    <property type="evidence" value="ECO:0007669"/>
    <property type="project" value="TreeGrafter"/>
</dbReference>
<dbReference type="PRINTS" id="PR01657">
    <property type="entry name" value="MCMFAMILY"/>
</dbReference>
<dbReference type="InterPro" id="IPR033762">
    <property type="entry name" value="MCM_OB"/>
</dbReference>
<dbReference type="InterPro" id="IPR001208">
    <property type="entry name" value="MCM_dom"/>
</dbReference>
<dbReference type="SMART" id="SM00350">
    <property type="entry name" value="MCM"/>
    <property type="match status" value="1"/>
</dbReference>
<dbReference type="SUPFAM" id="SSF50249">
    <property type="entry name" value="Nucleic acid-binding proteins"/>
    <property type="match status" value="1"/>
</dbReference>
<feature type="domain" description="MCM C-terminal AAA(+) ATPase" evidence="6">
    <location>
        <begin position="285"/>
        <end position="490"/>
    </location>
</feature>
<reference evidence="7" key="1">
    <citation type="submission" date="2015-07" db="EMBL/GenBank/DDBJ databases">
        <title>Adaptation to a free-living lifestyle via gene acquisitions in the diplomonad Trepomonas sp. PC1.</title>
        <authorList>
            <person name="Xu F."/>
            <person name="Jerlstrom-Hultqvist J."/>
            <person name="Kolisko M."/>
            <person name="Simpson A.G.B."/>
            <person name="Roger A.J."/>
            <person name="Svard S.G."/>
            <person name="Andersson J.O."/>
        </authorList>
    </citation>
    <scope>NUCLEOTIDE SEQUENCE</scope>
    <source>
        <strain evidence="7">PC1</strain>
    </source>
</reference>
<evidence type="ECO:0000256" key="1">
    <source>
        <dbReference type="ARBA" id="ARBA00012551"/>
    </source>
</evidence>
<evidence type="ECO:0000259" key="6">
    <source>
        <dbReference type="PROSITE" id="PS50051"/>
    </source>
</evidence>
<protein>
    <recommendedName>
        <fullName evidence="1">DNA helicase</fullName>
        <ecNumber evidence="1">3.6.4.12</ecNumber>
    </recommendedName>
</protein>
<dbReference type="InterPro" id="IPR027417">
    <property type="entry name" value="P-loop_NTPase"/>
</dbReference>
<dbReference type="Pfam" id="PF00493">
    <property type="entry name" value="MCM"/>
    <property type="match status" value="1"/>
</dbReference>
<dbReference type="GO" id="GO:0042555">
    <property type="term" value="C:MCM complex"/>
    <property type="evidence" value="ECO:0007669"/>
    <property type="project" value="TreeGrafter"/>
</dbReference>
<dbReference type="Pfam" id="PF17855">
    <property type="entry name" value="MCM_lid"/>
    <property type="match status" value="1"/>
</dbReference>
<dbReference type="PANTHER" id="PTHR11630:SF26">
    <property type="entry name" value="DNA REPLICATION LICENSING FACTOR MCM7"/>
    <property type="match status" value="1"/>
</dbReference>
<keyword evidence="3 5" id="KW-0067">ATP-binding</keyword>
<proteinExistence type="inferred from homology"/>
<gene>
    <name evidence="7" type="ORF">TPC1_12581</name>
</gene>
<evidence type="ECO:0000256" key="4">
    <source>
        <dbReference type="ARBA" id="ARBA00023125"/>
    </source>
</evidence>
<organism evidence="7">
    <name type="scientific">Trepomonas sp. PC1</name>
    <dbReference type="NCBI Taxonomy" id="1076344"/>
    <lineage>
        <taxon>Eukaryota</taxon>
        <taxon>Metamonada</taxon>
        <taxon>Diplomonadida</taxon>
        <taxon>Hexamitidae</taxon>
        <taxon>Hexamitinae</taxon>
        <taxon>Trepomonas</taxon>
    </lineage>
</organism>
<dbReference type="InterPro" id="IPR041562">
    <property type="entry name" value="MCM_lid"/>
</dbReference>
<dbReference type="SUPFAM" id="SSF52540">
    <property type="entry name" value="P-loop containing nucleoside triphosphate hydrolases"/>
    <property type="match status" value="1"/>
</dbReference>
<evidence type="ECO:0000256" key="5">
    <source>
        <dbReference type="RuleBase" id="RU004070"/>
    </source>
</evidence>
<dbReference type="Gene3D" id="2.20.28.10">
    <property type="match status" value="1"/>
</dbReference>
<dbReference type="PROSITE" id="PS00847">
    <property type="entry name" value="MCM_1"/>
    <property type="match status" value="1"/>
</dbReference>
<dbReference type="AlphaFoldDB" id="A0A146KD50"/>
<dbReference type="InterPro" id="IPR012340">
    <property type="entry name" value="NA-bd_OB-fold"/>
</dbReference>
<dbReference type="GO" id="GO:0006270">
    <property type="term" value="P:DNA replication initiation"/>
    <property type="evidence" value="ECO:0007669"/>
    <property type="project" value="TreeGrafter"/>
</dbReference>
<dbReference type="GO" id="GO:0005634">
    <property type="term" value="C:nucleus"/>
    <property type="evidence" value="ECO:0007669"/>
    <property type="project" value="TreeGrafter"/>
</dbReference>
<comment type="similarity">
    <text evidence="5">Belongs to the MCM family.</text>
</comment>
<dbReference type="InterPro" id="IPR018525">
    <property type="entry name" value="MCM_CS"/>
</dbReference>
<feature type="non-terminal residue" evidence="7">
    <location>
        <position position="1"/>
    </location>
</feature>
<dbReference type="GO" id="GO:0000727">
    <property type="term" value="P:double-strand break repair via break-induced replication"/>
    <property type="evidence" value="ECO:0007669"/>
    <property type="project" value="TreeGrafter"/>
</dbReference>
<dbReference type="PROSITE" id="PS50051">
    <property type="entry name" value="MCM_2"/>
    <property type="match status" value="1"/>
</dbReference>
<dbReference type="Gene3D" id="3.40.50.300">
    <property type="entry name" value="P-loop containing nucleotide triphosphate hydrolases"/>
    <property type="match status" value="1"/>
</dbReference>
<dbReference type="Gene3D" id="2.40.50.140">
    <property type="entry name" value="Nucleic acid-binding proteins"/>
    <property type="match status" value="1"/>
</dbReference>
<dbReference type="PANTHER" id="PTHR11630">
    <property type="entry name" value="DNA REPLICATION LICENSING FACTOR MCM FAMILY MEMBER"/>
    <property type="match status" value="1"/>
</dbReference>
<evidence type="ECO:0000256" key="2">
    <source>
        <dbReference type="ARBA" id="ARBA00022741"/>
    </source>
</evidence>
<accession>A0A146KD50</accession>
<dbReference type="EMBL" id="GDID01001923">
    <property type="protein sequence ID" value="JAP94683.1"/>
    <property type="molecule type" value="Transcribed_RNA"/>
</dbReference>
<evidence type="ECO:0000256" key="3">
    <source>
        <dbReference type="ARBA" id="ARBA00022840"/>
    </source>
</evidence>
<dbReference type="InterPro" id="IPR031327">
    <property type="entry name" value="MCM"/>
</dbReference>